<evidence type="ECO:0000256" key="5">
    <source>
        <dbReference type="ARBA" id="ARBA00023002"/>
    </source>
</evidence>
<evidence type="ECO:0000256" key="3">
    <source>
        <dbReference type="ARBA" id="ARBA00022857"/>
    </source>
</evidence>
<dbReference type="EMBL" id="JAUHHV010000011">
    <property type="protein sequence ID" value="KAK1407166.1"/>
    <property type="molecule type" value="Genomic_DNA"/>
</dbReference>
<evidence type="ECO:0000256" key="2">
    <source>
        <dbReference type="ARBA" id="ARBA00006484"/>
    </source>
</evidence>
<dbReference type="GO" id="GO:0005829">
    <property type="term" value="C:cytosol"/>
    <property type="evidence" value="ECO:0007669"/>
    <property type="project" value="TreeGrafter"/>
</dbReference>
<dbReference type="InterPro" id="IPR036291">
    <property type="entry name" value="NAD(P)-bd_dom_sf"/>
</dbReference>
<dbReference type="PROSITE" id="PS00061">
    <property type="entry name" value="ADH_SHORT"/>
    <property type="match status" value="1"/>
</dbReference>
<dbReference type="InterPro" id="IPR020904">
    <property type="entry name" value="Sc_DH/Rdtase_CS"/>
</dbReference>
<dbReference type="PRINTS" id="PR00081">
    <property type="entry name" value="GDHRDH"/>
</dbReference>
<dbReference type="InterPro" id="IPR002347">
    <property type="entry name" value="SDR_fam"/>
</dbReference>
<dbReference type="Gene3D" id="3.40.50.720">
    <property type="entry name" value="NAD(P)-binding Rossmann-like Domain"/>
    <property type="match status" value="1"/>
</dbReference>
<dbReference type="Gene3D" id="3.40.50.300">
    <property type="entry name" value="P-loop containing nucleotide triphosphate hydrolases"/>
    <property type="match status" value="1"/>
</dbReference>
<name>A0AAD8JP31_TARER</name>
<organism evidence="8 9">
    <name type="scientific">Tagetes erecta</name>
    <name type="common">African marigold</name>
    <dbReference type="NCBI Taxonomy" id="13708"/>
    <lineage>
        <taxon>Eukaryota</taxon>
        <taxon>Viridiplantae</taxon>
        <taxon>Streptophyta</taxon>
        <taxon>Embryophyta</taxon>
        <taxon>Tracheophyta</taxon>
        <taxon>Spermatophyta</taxon>
        <taxon>Magnoliopsida</taxon>
        <taxon>eudicotyledons</taxon>
        <taxon>Gunneridae</taxon>
        <taxon>Pentapetalae</taxon>
        <taxon>asterids</taxon>
        <taxon>campanulids</taxon>
        <taxon>Asterales</taxon>
        <taxon>Asteraceae</taxon>
        <taxon>Asteroideae</taxon>
        <taxon>Heliantheae alliance</taxon>
        <taxon>Tageteae</taxon>
        <taxon>Tagetes</taxon>
    </lineage>
</organism>
<keyword evidence="9" id="KW-1185">Reference proteome</keyword>
<evidence type="ECO:0000256" key="4">
    <source>
        <dbReference type="ARBA" id="ARBA00022968"/>
    </source>
</evidence>
<dbReference type="AlphaFoldDB" id="A0AAD8JP31"/>
<dbReference type="SUPFAM" id="SSF52540">
    <property type="entry name" value="P-loop containing nucleoside triphosphate hydrolases"/>
    <property type="match status" value="1"/>
</dbReference>
<sequence length="279" mass="31147">MDEQETREEYLFKIVVIGDSAVGKSNLLSRFARDEFDAHSKATIGVEFQTQVVEIDGKEVKAQMKTDSPETRTDSPEMKTGSPVYRPGKTGGSVDFLVNNAAISSFVGLFEDITRVPDQTSVMDVNFWGSVYTTHFALPHLRKSKGKIITICSCGSWFATPRVSIYNASKEALLSFFETLRIEVGSEIDISVITPGLVGTRLTNKEHTEKANAQWVPKLSVEACAKAIVSSAKRGDKYMTAPSWAKTLFLWKMLCPEILNYIMHFAFISWPKILSKRNN</sequence>
<comment type="similarity">
    <text evidence="2 6">Belongs to the short-chain dehydrogenases/reductases (SDR) family.</text>
</comment>
<feature type="compositionally biased region" description="Basic and acidic residues" evidence="7">
    <location>
        <begin position="61"/>
        <end position="77"/>
    </location>
</feature>
<dbReference type="GO" id="GO:0016491">
    <property type="term" value="F:oxidoreductase activity"/>
    <property type="evidence" value="ECO:0007669"/>
    <property type="project" value="UniProtKB-KW"/>
</dbReference>
<dbReference type="PANTHER" id="PTHR43391">
    <property type="entry name" value="RETINOL DEHYDROGENASE-RELATED"/>
    <property type="match status" value="1"/>
</dbReference>
<evidence type="ECO:0000256" key="1">
    <source>
        <dbReference type="ARBA" id="ARBA00004606"/>
    </source>
</evidence>
<dbReference type="Proteomes" id="UP001229421">
    <property type="component" value="Unassembled WGS sequence"/>
</dbReference>
<dbReference type="GO" id="GO:0003924">
    <property type="term" value="F:GTPase activity"/>
    <property type="evidence" value="ECO:0007669"/>
    <property type="project" value="InterPro"/>
</dbReference>
<dbReference type="InterPro" id="IPR001806">
    <property type="entry name" value="Small_GTPase"/>
</dbReference>
<dbReference type="PANTHER" id="PTHR43391:SF85">
    <property type="entry name" value="11-BETA-HYDROXYSTEROID DEHYDROGENASE"/>
    <property type="match status" value="1"/>
</dbReference>
<comment type="subcellular location">
    <subcellularLocation>
        <location evidence="1">Membrane</location>
        <topology evidence="1">Single-pass type II membrane protein</topology>
    </subcellularLocation>
</comment>
<dbReference type="InterPro" id="IPR027417">
    <property type="entry name" value="P-loop_NTPase"/>
</dbReference>
<dbReference type="SUPFAM" id="SSF51735">
    <property type="entry name" value="NAD(P)-binding Rossmann-fold domains"/>
    <property type="match status" value="1"/>
</dbReference>
<dbReference type="PROSITE" id="PS51419">
    <property type="entry name" value="RAB"/>
    <property type="match status" value="1"/>
</dbReference>
<evidence type="ECO:0000313" key="9">
    <source>
        <dbReference type="Proteomes" id="UP001229421"/>
    </source>
</evidence>
<accession>A0AAD8JP31</accession>
<dbReference type="SMART" id="SM00175">
    <property type="entry name" value="RAB"/>
    <property type="match status" value="1"/>
</dbReference>
<dbReference type="GO" id="GO:0005525">
    <property type="term" value="F:GTP binding"/>
    <property type="evidence" value="ECO:0007669"/>
    <property type="project" value="InterPro"/>
</dbReference>
<dbReference type="Pfam" id="PF00071">
    <property type="entry name" value="Ras"/>
    <property type="match status" value="1"/>
</dbReference>
<proteinExistence type="inferred from homology"/>
<keyword evidence="4" id="KW-0735">Signal-anchor</keyword>
<dbReference type="Pfam" id="PF00106">
    <property type="entry name" value="adh_short"/>
    <property type="match status" value="1"/>
</dbReference>
<comment type="caution">
    <text evidence="8">The sequence shown here is derived from an EMBL/GenBank/DDBJ whole genome shotgun (WGS) entry which is preliminary data.</text>
</comment>
<protein>
    <submittedName>
        <fullName evidence="8">Uncharacterized protein</fullName>
    </submittedName>
</protein>
<reference evidence="8" key="1">
    <citation type="journal article" date="2023" name="bioRxiv">
        <title>Improved chromosome-level genome assembly for marigold (Tagetes erecta).</title>
        <authorList>
            <person name="Jiang F."/>
            <person name="Yuan L."/>
            <person name="Wang S."/>
            <person name="Wang H."/>
            <person name="Xu D."/>
            <person name="Wang A."/>
            <person name="Fan W."/>
        </authorList>
    </citation>
    <scope>NUCLEOTIDE SEQUENCE</scope>
    <source>
        <strain evidence="8">WSJ</strain>
        <tissue evidence="8">Leaf</tissue>
    </source>
</reference>
<dbReference type="PRINTS" id="PR00080">
    <property type="entry name" value="SDRFAMILY"/>
</dbReference>
<evidence type="ECO:0000256" key="7">
    <source>
        <dbReference type="SAM" id="MobiDB-lite"/>
    </source>
</evidence>
<feature type="region of interest" description="Disordered" evidence="7">
    <location>
        <begin position="61"/>
        <end position="85"/>
    </location>
</feature>
<keyword evidence="5" id="KW-0560">Oxidoreductase</keyword>
<gene>
    <name evidence="8" type="ORF">QVD17_38779</name>
</gene>
<keyword evidence="4" id="KW-0812">Transmembrane</keyword>
<dbReference type="GO" id="GO:0016020">
    <property type="term" value="C:membrane"/>
    <property type="evidence" value="ECO:0007669"/>
    <property type="project" value="UniProtKB-SubCell"/>
</dbReference>
<evidence type="ECO:0000313" key="8">
    <source>
        <dbReference type="EMBL" id="KAK1407166.1"/>
    </source>
</evidence>
<keyword evidence="3" id="KW-0521">NADP</keyword>
<evidence type="ECO:0000256" key="6">
    <source>
        <dbReference type="RuleBase" id="RU000363"/>
    </source>
</evidence>